<reference evidence="13" key="3">
    <citation type="submission" date="2018-04" db="EMBL/GenBank/DDBJ databases">
        <authorList>
            <person name="Illikoud N."/>
        </authorList>
    </citation>
    <scope>NUCLEOTIDE SEQUENCE [LARGE SCALE GENOMIC DNA]</scope>
</reference>
<dbReference type="RefSeq" id="WP_069125360.1">
    <property type="nucleotide sequence ID" value="NZ_CBCPHX010000002.1"/>
</dbReference>
<feature type="signal peptide" evidence="8">
    <location>
        <begin position="1"/>
        <end position="24"/>
    </location>
</feature>
<feature type="transmembrane region" description="Helical" evidence="7">
    <location>
        <begin position="85"/>
        <end position="101"/>
    </location>
</feature>
<evidence type="ECO:0000256" key="3">
    <source>
        <dbReference type="ARBA" id="ARBA00022525"/>
    </source>
</evidence>
<gene>
    <name evidence="11" type="ORF">BTBSAS_130064</name>
    <name evidence="10" type="ORF">CNY62_07835</name>
</gene>
<evidence type="ECO:0000313" key="11">
    <source>
        <dbReference type="EMBL" id="SPP27284.1"/>
    </source>
</evidence>
<evidence type="ECO:0000256" key="2">
    <source>
        <dbReference type="ARBA" id="ARBA00022512"/>
    </source>
</evidence>
<keyword evidence="5" id="KW-0572">Peptidoglycan-anchor</keyword>
<evidence type="ECO:0000256" key="1">
    <source>
        <dbReference type="ARBA" id="ARBA00004168"/>
    </source>
</evidence>
<protein>
    <recommendedName>
        <fullName evidence="9">Gram-positive cocci surface proteins LPxTG domain-containing protein</fullName>
    </recommendedName>
</protein>
<evidence type="ECO:0000256" key="6">
    <source>
        <dbReference type="SAM" id="MobiDB-lite"/>
    </source>
</evidence>
<evidence type="ECO:0000313" key="10">
    <source>
        <dbReference type="EMBL" id="ATF26293.1"/>
    </source>
</evidence>
<sequence length="109" mass="12175">MKKLFSSITIVILHFSLFILPVQATSLGQTDVTVTVEEGPLAKQKDNGNKSQKITNEHQYSNKSNVQKLGSQKNSLPQTGEERCLTFVWGSILIVSASLLMKNKKRKKE</sequence>
<dbReference type="Proteomes" id="UP000270190">
    <property type="component" value="Unassembled WGS sequence"/>
</dbReference>
<keyword evidence="3" id="KW-0964">Secreted</keyword>
<keyword evidence="2" id="KW-0134">Cell wall</keyword>
<comment type="subcellular location">
    <subcellularLocation>
        <location evidence="1">Secreted</location>
        <location evidence="1">Cell wall</location>
        <topology evidence="1">Peptidoglycan-anchor</topology>
    </subcellularLocation>
</comment>
<dbReference type="EMBL" id="OUNC01000005">
    <property type="protein sequence ID" value="SPP27284.1"/>
    <property type="molecule type" value="Genomic_DNA"/>
</dbReference>
<evidence type="ECO:0000256" key="4">
    <source>
        <dbReference type="ARBA" id="ARBA00022729"/>
    </source>
</evidence>
<dbReference type="Pfam" id="PF00746">
    <property type="entry name" value="Gram_pos_anchor"/>
    <property type="match status" value="1"/>
</dbReference>
<feature type="compositionally biased region" description="Polar residues" evidence="6">
    <location>
        <begin position="49"/>
        <end position="77"/>
    </location>
</feature>
<dbReference type="EMBL" id="CP023483">
    <property type="protein sequence ID" value="ATF26293.1"/>
    <property type="molecule type" value="Genomic_DNA"/>
</dbReference>
<keyword evidence="7" id="KW-0812">Transmembrane</keyword>
<proteinExistence type="predicted"/>
<dbReference type="Proteomes" id="UP000243591">
    <property type="component" value="Chromosome"/>
</dbReference>
<name>A0A1D2K4Q1_BROTH</name>
<feature type="chain" id="PRO_5033739521" description="Gram-positive cocci surface proteins LPxTG domain-containing protein" evidence="8">
    <location>
        <begin position="25"/>
        <end position="109"/>
    </location>
</feature>
<dbReference type="InterPro" id="IPR019931">
    <property type="entry name" value="LPXTG_anchor"/>
</dbReference>
<accession>A0A1D2K4Q1</accession>
<evidence type="ECO:0000256" key="8">
    <source>
        <dbReference type="SAM" id="SignalP"/>
    </source>
</evidence>
<evidence type="ECO:0000259" key="9">
    <source>
        <dbReference type="Pfam" id="PF00746"/>
    </source>
</evidence>
<feature type="domain" description="Gram-positive cocci surface proteins LPxTG" evidence="9">
    <location>
        <begin position="71"/>
        <end position="109"/>
    </location>
</feature>
<evidence type="ECO:0000256" key="5">
    <source>
        <dbReference type="ARBA" id="ARBA00023088"/>
    </source>
</evidence>
<dbReference type="AlphaFoldDB" id="A0A1D2K4Q1"/>
<organism evidence="10 12">
    <name type="scientific">Brochothrix thermosphacta</name>
    <name type="common">Microbacterium thermosphactum</name>
    <dbReference type="NCBI Taxonomy" id="2756"/>
    <lineage>
        <taxon>Bacteria</taxon>
        <taxon>Bacillati</taxon>
        <taxon>Bacillota</taxon>
        <taxon>Bacilli</taxon>
        <taxon>Bacillales</taxon>
        <taxon>Listeriaceae</taxon>
        <taxon>Brochothrix</taxon>
    </lineage>
</organism>
<dbReference type="NCBIfam" id="TIGR01167">
    <property type="entry name" value="LPXTG_anchor"/>
    <property type="match status" value="1"/>
</dbReference>
<reference evidence="10 12" key="1">
    <citation type="submission" date="2017-09" db="EMBL/GenBank/DDBJ databases">
        <title>Complete Genome Sequences of Two Strains of the Meat Spoilage Bacterium Brochothrix thermosphacta Isolated from Ground Chicken.</title>
        <authorList>
            <person name="Paoli G.C."/>
            <person name="Wijey C."/>
            <person name="Chen C.-Y."/>
            <person name="Nguyen L."/>
            <person name="Yan X."/>
            <person name="Irwin P.L."/>
        </authorList>
    </citation>
    <scope>NUCLEOTIDE SEQUENCE [LARGE SCALE GENOMIC DNA]</scope>
    <source>
        <strain evidence="10 12">BI</strain>
    </source>
</reference>
<feature type="region of interest" description="Disordered" evidence="6">
    <location>
        <begin position="40"/>
        <end position="77"/>
    </location>
</feature>
<reference evidence="11" key="2">
    <citation type="submission" date="2018-04" db="EMBL/GenBank/DDBJ databases">
        <authorList>
            <person name="Go L.Y."/>
            <person name="Mitchell J.A."/>
        </authorList>
    </citation>
    <scope>NUCLEOTIDE SEQUENCE</scope>
    <source>
        <strain evidence="11">BSAS1 3</strain>
    </source>
</reference>
<evidence type="ECO:0000313" key="13">
    <source>
        <dbReference type="Proteomes" id="UP000270190"/>
    </source>
</evidence>
<keyword evidence="4 8" id="KW-0732">Signal</keyword>
<keyword evidence="7" id="KW-1133">Transmembrane helix</keyword>
<evidence type="ECO:0000313" key="12">
    <source>
        <dbReference type="Proteomes" id="UP000243591"/>
    </source>
</evidence>
<dbReference type="KEGG" id="bths:CNY62_07835"/>
<evidence type="ECO:0000256" key="7">
    <source>
        <dbReference type="SAM" id="Phobius"/>
    </source>
</evidence>
<keyword evidence="7" id="KW-0472">Membrane</keyword>
<keyword evidence="12" id="KW-1185">Reference proteome</keyword>